<evidence type="ECO:0000313" key="4">
    <source>
        <dbReference type="EMBL" id="SHE55755.1"/>
    </source>
</evidence>
<dbReference type="EC" id="3.1.2.29" evidence="3"/>
<dbReference type="InterPro" id="IPR025540">
    <property type="entry name" value="FlK"/>
</dbReference>
<evidence type="ECO:0000313" key="3">
    <source>
        <dbReference type="EMBL" id="AMJ42295.1"/>
    </source>
</evidence>
<gene>
    <name evidence="3" type="primary">flK</name>
    <name evidence="3" type="ORF">CPRO_27490</name>
    <name evidence="4" type="ORF">SAMN02745151_01113</name>
</gene>
<dbReference type="OrthoDB" id="6902891at2"/>
<protein>
    <submittedName>
        <fullName evidence="3">Fluoroacetyl-CoA thioesterase</fullName>
        <ecNumber evidence="3">3.1.2.29</ecNumber>
    </submittedName>
    <submittedName>
        <fullName evidence="4">Thioesterase superfamily</fullName>
    </submittedName>
</protein>
<keyword evidence="3" id="KW-0378">Hydrolase</keyword>
<reference evidence="6" key="4">
    <citation type="submission" date="2016-11" db="EMBL/GenBank/DDBJ databases">
        <authorList>
            <person name="Jaros S."/>
            <person name="Januszkiewicz K."/>
            <person name="Wedrychowicz H."/>
        </authorList>
    </citation>
    <scope>NUCLEOTIDE SEQUENCE [LARGE SCALE GENOMIC DNA]</scope>
    <source>
        <strain evidence="6">DSM 1682</strain>
    </source>
</reference>
<dbReference type="EMBL" id="CP014223">
    <property type="protein sequence ID" value="AMJ42295.1"/>
    <property type="molecule type" value="Genomic_DNA"/>
</dbReference>
<dbReference type="PIRSF" id="PIRSF014972">
    <property type="entry name" value="FlK"/>
    <property type="match status" value="1"/>
</dbReference>
<dbReference type="PANTHER" id="PTHR36934">
    <property type="entry name" value="BLR0278 PROTEIN"/>
    <property type="match status" value="1"/>
</dbReference>
<accession>A0A0X8VEK8</accession>
<dbReference type="Gene3D" id="3.10.129.10">
    <property type="entry name" value="Hotdog Thioesterase"/>
    <property type="match status" value="1"/>
</dbReference>
<dbReference type="GO" id="GO:0016787">
    <property type="term" value="F:hydrolase activity"/>
    <property type="evidence" value="ECO:0007669"/>
    <property type="project" value="UniProtKB-KW"/>
</dbReference>
<dbReference type="SUPFAM" id="SSF54637">
    <property type="entry name" value="Thioesterase/thiol ester dehydrase-isomerase"/>
    <property type="match status" value="1"/>
</dbReference>
<proteinExistence type="predicted"/>
<feature type="binding site" evidence="1">
    <location>
        <position position="115"/>
    </location>
    <ligand>
        <name>substrate</name>
    </ligand>
</feature>
<dbReference type="Pfam" id="PF22636">
    <property type="entry name" value="FlK"/>
    <property type="match status" value="1"/>
</dbReference>
<sequence length="133" mass="14776">MEFNNIVPGITFEREYFVEEADTATVFGNDNVPVFASPRLLSWIEGTSIGAVKPFLPEGWETVGTSFDFKHMAATPVGMKVRVVVEVTEVNGKLLTFQIKAYDEVDKICEGTHGRAIIDLKKFMSRVNSKSKG</sequence>
<organism evidence="4 6">
    <name type="scientific">Anaerotignum propionicum DSM 1682</name>
    <dbReference type="NCBI Taxonomy" id="991789"/>
    <lineage>
        <taxon>Bacteria</taxon>
        <taxon>Bacillati</taxon>
        <taxon>Bacillota</taxon>
        <taxon>Clostridia</taxon>
        <taxon>Lachnospirales</taxon>
        <taxon>Anaerotignaceae</taxon>
        <taxon>Anaerotignum</taxon>
    </lineage>
</organism>
<dbReference type="EMBL" id="FQUA01000003">
    <property type="protein sequence ID" value="SHE55755.1"/>
    <property type="molecule type" value="Genomic_DNA"/>
</dbReference>
<dbReference type="PANTHER" id="PTHR36934:SF1">
    <property type="entry name" value="THIOESTERASE DOMAIN-CONTAINING PROTEIN"/>
    <property type="match status" value="1"/>
</dbReference>
<reference evidence="5" key="2">
    <citation type="submission" date="2016-01" db="EMBL/GenBank/DDBJ databases">
        <authorList>
            <person name="Poehlein A."/>
            <person name="Schlien K."/>
            <person name="Gottschalk G."/>
            <person name="Buckel W."/>
            <person name="Daniel R."/>
        </authorList>
    </citation>
    <scope>NUCLEOTIDE SEQUENCE [LARGE SCALE GENOMIC DNA]</scope>
    <source>
        <strain evidence="5">X2</strain>
    </source>
</reference>
<dbReference type="InterPro" id="IPR054485">
    <property type="entry name" value="FlK-like_dom"/>
</dbReference>
<dbReference type="RefSeq" id="WP_066052895.1">
    <property type="nucleotide sequence ID" value="NZ_CP014223.1"/>
</dbReference>
<dbReference type="KEGG" id="cpro:CPRO_27490"/>
<evidence type="ECO:0000313" key="6">
    <source>
        <dbReference type="Proteomes" id="UP000184204"/>
    </source>
</evidence>
<dbReference type="Proteomes" id="UP000068026">
    <property type="component" value="Chromosome"/>
</dbReference>
<feature type="domain" description="Fluoroacetyl-CoA-specific thioesterase-like" evidence="2">
    <location>
        <begin position="18"/>
        <end position="119"/>
    </location>
</feature>
<name>A0A0X8VEK8_ANAPI</name>
<feature type="binding site" evidence="1">
    <location>
        <position position="64"/>
    </location>
    <ligand>
        <name>substrate</name>
    </ligand>
</feature>
<dbReference type="AlphaFoldDB" id="A0A0X8VEK8"/>
<reference evidence="3 5" key="1">
    <citation type="journal article" date="2016" name="Genome Announc.">
        <title>Complete Genome Sequence of the Amino Acid-Fermenting Clostridium propionicum X2 (DSM 1682).</title>
        <authorList>
            <person name="Poehlein A."/>
            <person name="Schlien K."/>
            <person name="Chowdhury N.P."/>
            <person name="Gottschalk G."/>
            <person name="Buckel W."/>
            <person name="Daniel R."/>
        </authorList>
    </citation>
    <scope>NUCLEOTIDE SEQUENCE [LARGE SCALE GENOMIC DNA]</scope>
    <source>
        <strain evidence="3 5">X2</strain>
    </source>
</reference>
<keyword evidence="5" id="KW-1185">Reference proteome</keyword>
<evidence type="ECO:0000256" key="1">
    <source>
        <dbReference type="PIRSR" id="PIRSR014972-2"/>
    </source>
</evidence>
<evidence type="ECO:0000313" key="5">
    <source>
        <dbReference type="Proteomes" id="UP000068026"/>
    </source>
</evidence>
<evidence type="ECO:0000259" key="2">
    <source>
        <dbReference type="Pfam" id="PF22636"/>
    </source>
</evidence>
<dbReference type="InterPro" id="IPR029069">
    <property type="entry name" value="HotDog_dom_sf"/>
</dbReference>
<feature type="binding site" evidence="1">
    <location>
        <position position="64"/>
    </location>
    <ligand>
        <name>CoA</name>
        <dbReference type="ChEBI" id="CHEBI:57287"/>
    </ligand>
</feature>
<reference evidence="4" key="3">
    <citation type="submission" date="2016-11" db="EMBL/GenBank/DDBJ databases">
        <authorList>
            <person name="Varghese N."/>
            <person name="Submissions S."/>
        </authorList>
    </citation>
    <scope>NUCLEOTIDE SEQUENCE</scope>
    <source>
        <strain evidence="4">DSM 1682</strain>
    </source>
</reference>
<dbReference type="Proteomes" id="UP000184204">
    <property type="component" value="Unassembled WGS sequence"/>
</dbReference>